<protein>
    <submittedName>
        <fullName evidence="1">CLUMA_CG012536, isoform A</fullName>
    </submittedName>
</protein>
<evidence type="ECO:0000313" key="2">
    <source>
        <dbReference type="Proteomes" id="UP000183832"/>
    </source>
</evidence>
<dbReference type="AlphaFoldDB" id="A0A1J1IG22"/>
<reference evidence="1 2" key="1">
    <citation type="submission" date="2015-04" db="EMBL/GenBank/DDBJ databases">
        <authorList>
            <person name="Syromyatnikov M.Y."/>
            <person name="Popov V.N."/>
        </authorList>
    </citation>
    <scope>NUCLEOTIDE SEQUENCE [LARGE SCALE GENOMIC DNA]</scope>
</reference>
<dbReference type="PROSITE" id="PS51257">
    <property type="entry name" value="PROKAR_LIPOPROTEIN"/>
    <property type="match status" value="1"/>
</dbReference>
<sequence length="117" mass="13519">MSKAKLQRIISHEKLSSFQQALLLSCSIQISIEFKLFSLLVSITFCESSNIHHSKIRSKRKVFLCKIGNVDVRDYQQRRRRPFKVISFTVNCIRHKSSTLNNENFLSATNCNGTQIL</sequence>
<proteinExistence type="predicted"/>
<gene>
    <name evidence="1" type="ORF">CLUMA_CG012536</name>
</gene>
<accession>A0A1J1IG22</accession>
<dbReference type="Proteomes" id="UP000183832">
    <property type="component" value="Unassembled WGS sequence"/>
</dbReference>
<keyword evidence="2" id="KW-1185">Reference proteome</keyword>
<organism evidence="1 2">
    <name type="scientific">Clunio marinus</name>
    <dbReference type="NCBI Taxonomy" id="568069"/>
    <lineage>
        <taxon>Eukaryota</taxon>
        <taxon>Metazoa</taxon>
        <taxon>Ecdysozoa</taxon>
        <taxon>Arthropoda</taxon>
        <taxon>Hexapoda</taxon>
        <taxon>Insecta</taxon>
        <taxon>Pterygota</taxon>
        <taxon>Neoptera</taxon>
        <taxon>Endopterygota</taxon>
        <taxon>Diptera</taxon>
        <taxon>Nematocera</taxon>
        <taxon>Chironomoidea</taxon>
        <taxon>Chironomidae</taxon>
        <taxon>Clunio</taxon>
    </lineage>
</organism>
<name>A0A1J1IG22_9DIPT</name>
<dbReference type="EMBL" id="CVRI01000049">
    <property type="protein sequence ID" value="CRK99168.1"/>
    <property type="molecule type" value="Genomic_DNA"/>
</dbReference>
<evidence type="ECO:0000313" key="1">
    <source>
        <dbReference type="EMBL" id="CRK99168.1"/>
    </source>
</evidence>